<accession>A0A1Y2J3A8</accession>
<dbReference type="InterPro" id="IPR000210">
    <property type="entry name" value="BTB/POZ_dom"/>
</dbReference>
<dbReference type="EMBL" id="KZ084089">
    <property type="protein sequence ID" value="OSD06941.1"/>
    <property type="molecule type" value="Genomic_DNA"/>
</dbReference>
<proteinExistence type="predicted"/>
<dbReference type="STRING" id="1353009.A0A1Y2J3A8"/>
<dbReference type="Pfam" id="PF00651">
    <property type="entry name" value="BTB"/>
    <property type="match status" value="1"/>
</dbReference>
<evidence type="ECO:0000259" key="1">
    <source>
        <dbReference type="PROSITE" id="PS50097"/>
    </source>
</evidence>
<keyword evidence="3" id="KW-1185">Reference proteome</keyword>
<dbReference type="PROSITE" id="PS50097">
    <property type="entry name" value="BTB"/>
    <property type="match status" value="1"/>
</dbReference>
<reference evidence="2 3" key="1">
    <citation type="journal article" date="2015" name="Biotechnol. Biofuels">
        <title>Enhanced degradation of softwood versus hardwood by the white-rot fungus Pycnoporus coccineus.</title>
        <authorList>
            <person name="Couturier M."/>
            <person name="Navarro D."/>
            <person name="Chevret D."/>
            <person name="Henrissat B."/>
            <person name="Piumi F."/>
            <person name="Ruiz-Duenas F.J."/>
            <person name="Martinez A.T."/>
            <person name="Grigoriev I.V."/>
            <person name="Riley R."/>
            <person name="Lipzen A."/>
            <person name="Berrin J.G."/>
            <person name="Master E.R."/>
            <person name="Rosso M.N."/>
        </authorList>
    </citation>
    <scope>NUCLEOTIDE SEQUENCE [LARGE SCALE GENOMIC DNA]</scope>
    <source>
        <strain evidence="2 3">BRFM310</strain>
    </source>
</reference>
<evidence type="ECO:0000313" key="3">
    <source>
        <dbReference type="Proteomes" id="UP000193067"/>
    </source>
</evidence>
<name>A0A1Y2J3A8_TRAC3</name>
<gene>
    <name evidence="2" type="ORF">PYCCODRAFT_1464077</name>
</gene>
<protein>
    <recommendedName>
        <fullName evidence="1">BTB domain-containing protein</fullName>
    </recommendedName>
</protein>
<dbReference type="CDD" id="cd18186">
    <property type="entry name" value="BTB_POZ_ZBTB_KLHL-like"/>
    <property type="match status" value="1"/>
</dbReference>
<dbReference type="AlphaFoldDB" id="A0A1Y2J3A8"/>
<sequence>MAETVSEVFNDADADVIFRSSDGVHLHLHKVILSKVSSVFQCMFTLPNVPSPSPGPETAVQVVQVAENAVVLEDLFRLCYPMEHEQIKDLNHLRSVLDAARKYDMTFILKRLQDNLRLVAPSRALRVYCVAYLTKCADVAEYAARLLLGSFKLLLPCNLPHELEELPAMALAQLVIYHETCMSSAEGVLDDDAWMGTAILDPDLGMYEADMVPWVWLTCESCQVADEYEQPDDDDIVGQFVRPRAWWCLYRDAAKTALSFRPNHPTVTETHLMERALRQAARCTTCAPEAASHLLQYSQKAANRIEARISQIKLGLTFSDEE</sequence>
<dbReference type="InterPro" id="IPR011333">
    <property type="entry name" value="SKP1/BTB/POZ_sf"/>
</dbReference>
<dbReference type="Proteomes" id="UP000193067">
    <property type="component" value="Unassembled WGS sequence"/>
</dbReference>
<dbReference type="OrthoDB" id="6359816at2759"/>
<evidence type="ECO:0000313" key="2">
    <source>
        <dbReference type="EMBL" id="OSD06941.1"/>
    </source>
</evidence>
<organism evidence="2 3">
    <name type="scientific">Trametes coccinea (strain BRFM310)</name>
    <name type="common">Pycnoporus coccineus</name>
    <dbReference type="NCBI Taxonomy" id="1353009"/>
    <lineage>
        <taxon>Eukaryota</taxon>
        <taxon>Fungi</taxon>
        <taxon>Dikarya</taxon>
        <taxon>Basidiomycota</taxon>
        <taxon>Agaricomycotina</taxon>
        <taxon>Agaricomycetes</taxon>
        <taxon>Polyporales</taxon>
        <taxon>Polyporaceae</taxon>
        <taxon>Trametes</taxon>
    </lineage>
</organism>
<dbReference type="SMART" id="SM00225">
    <property type="entry name" value="BTB"/>
    <property type="match status" value="1"/>
</dbReference>
<dbReference type="SUPFAM" id="SSF54695">
    <property type="entry name" value="POZ domain"/>
    <property type="match status" value="1"/>
</dbReference>
<feature type="domain" description="BTB" evidence="1">
    <location>
        <begin position="14"/>
        <end position="80"/>
    </location>
</feature>
<dbReference type="Gene3D" id="3.30.710.10">
    <property type="entry name" value="Potassium Channel Kv1.1, Chain A"/>
    <property type="match status" value="1"/>
</dbReference>